<proteinExistence type="predicted"/>
<name>A0ABU7PX18_9ACTN</name>
<feature type="region of interest" description="Disordered" evidence="1">
    <location>
        <begin position="1"/>
        <end position="53"/>
    </location>
</feature>
<gene>
    <name evidence="2" type="ORF">V2J94_17370</name>
</gene>
<accession>A0ABU7PX18</accession>
<reference evidence="2 3" key="1">
    <citation type="submission" date="2023-11" db="EMBL/GenBank/DDBJ databases">
        <title>30 novel species of actinomycetes from the DSMZ collection.</title>
        <authorList>
            <person name="Nouioui I."/>
        </authorList>
    </citation>
    <scope>NUCLEOTIDE SEQUENCE [LARGE SCALE GENOMIC DNA]</scope>
    <source>
        <strain evidence="2 3">DSM 41524</strain>
    </source>
</reference>
<dbReference type="RefSeq" id="WP_330809491.1">
    <property type="nucleotide sequence ID" value="NZ_JAZBJO010000009.1"/>
</dbReference>
<protein>
    <submittedName>
        <fullName evidence="2">Uncharacterized protein</fullName>
    </submittedName>
</protein>
<evidence type="ECO:0000313" key="3">
    <source>
        <dbReference type="Proteomes" id="UP001354709"/>
    </source>
</evidence>
<feature type="compositionally biased region" description="Low complexity" evidence="1">
    <location>
        <begin position="22"/>
        <end position="32"/>
    </location>
</feature>
<comment type="caution">
    <text evidence="2">The sequence shown here is derived from an EMBL/GenBank/DDBJ whole genome shotgun (WGS) entry which is preliminary data.</text>
</comment>
<feature type="compositionally biased region" description="Basic and acidic residues" evidence="1">
    <location>
        <begin position="43"/>
        <end position="53"/>
    </location>
</feature>
<evidence type="ECO:0000256" key="1">
    <source>
        <dbReference type="SAM" id="MobiDB-lite"/>
    </source>
</evidence>
<dbReference type="EMBL" id="JAZBJO010000009">
    <property type="protein sequence ID" value="MEE4593638.1"/>
    <property type="molecule type" value="Genomic_DNA"/>
</dbReference>
<dbReference type="Proteomes" id="UP001354709">
    <property type="component" value="Unassembled WGS sequence"/>
</dbReference>
<sequence length="53" mass="5607">MSRSGRVADGFTGADDRSPVRAAHAAHGVVAGLRAPHRTVRTSGHDEYAEPRP</sequence>
<organism evidence="2 3">
    <name type="scientific">Streptomyces asiaticus subsp. ignotus</name>
    <dbReference type="NCBI Taxonomy" id="3098222"/>
    <lineage>
        <taxon>Bacteria</taxon>
        <taxon>Bacillati</taxon>
        <taxon>Actinomycetota</taxon>
        <taxon>Actinomycetes</taxon>
        <taxon>Kitasatosporales</taxon>
        <taxon>Streptomycetaceae</taxon>
        <taxon>Streptomyces</taxon>
        <taxon>Streptomyces violaceusniger group</taxon>
    </lineage>
</organism>
<evidence type="ECO:0000313" key="2">
    <source>
        <dbReference type="EMBL" id="MEE4593638.1"/>
    </source>
</evidence>
<keyword evidence="3" id="KW-1185">Reference proteome</keyword>